<feature type="compositionally biased region" description="Basic and acidic residues" evidence="1">
    <location>
        <begin position="116"/>
        <end position="131"/>
    </location>
</feature>
<organism evidence="4 5">
    <name type="scientific">Pedobacter paludis</name>
    <dbReference type="NCBI Taxonomy" id="2203212"/>
    <lineage>
        <taxon>Bacteria</taxon>
        <taxon>Pseudomonadati</taxon>
        <taxon>Bacteroidota</taxon>
        <taxon>Sphingobacteriia</taxon>
        <taxon>Sphingobacteriales</taxon>
        <taxon>Sphingobacteriaceae</taxon>
        <taxon>Pedobacter</taxon>
    </lineage>
</organism>
<dbReference type="Gene3D" id="1.20.1260.10">
    <property type="match status" value="1"/>
</dbReference>
<dbReference type="PANTHER" id="PTHR38593:SF1">
    <property type="entry name" value="BLR2558 PROTEIN"/>
    <property type="match status" value="1"/>
</dbReference>
<feature type="domain" description="DUF4142" evidence="3">
    <location>
        <begin position="158"/>
        <end position="223"/>
    </location>
</feature>
<comment type="caution">
    <text evidence="4">The sequence shown here is derived from an EMBL/GenBank/DDBJ whole genome shotgun (WGS) entry which is preliminary data.</text>
</comment>
<name>A0A317F7A6_9SPHI</name>
<feature type="region of interest" description="Disordered" evidence="1">
    <location>
        <begin position="106"/>
        <end position="148"/>
    </location>
</feature>
<dbReference type="PANTHER" id="PTHR38593">
    <property type="entry name" value="BLR2558 PROTEIN"/>
    <property type="match status" value="1"/>
</dbReference>
<protein>
    <recommendedName>
        <fullName evidence="3">DUF4142 domain-containing protein</fullName>
    </recommendedName>
</protein>
<dbReference type="OrthoDB" id="753572at2"/>
<gene>
    <name evidence="4" type="ORF">DF947_04315</name>
</gene>
<accession>A0A317F7A6</accession>
<keyword evidence="2" id="KW-0732">Signal</keyword>
<evidence type="ECO:0000313" key="5">
    <source>
        <dbReference type="Proteomes" id="UP000245391"/>
    </source>
</evidence>
<proteinExistence type="predicted"/>
<feature type="domain" description="DUF4142" evidence="3">
    <location>
        <begin position="47"/>
        <end position="113"/>
    </location>
</feature>
<dbReference type="RefSeq" id="WP_109928419.1">
    <property type="nucleotide sequence ID" value="NZ_QGNY01000001.1"/>
</dbReference>
<dbReference type="Proteomes" id="UP000245391">
    <property type="component" value="Unassembled WGS sequence"/>
</dbReference>
<feature type="chain" id="PRO_5016448809" description="DUF4142 domain-containing protein" evidence="2">
    <location>
        <begin position="24"/>
        <end position="228"/>
    </location>
</feature>
<dbReference type="EMBL" id="QGNY01000001">
    <property type="protein sequence ID" value="PWS33839.1"/>
    <property type="molecule type" value="Genomic_DNA"/>
</dbReference>
<dbReference type="Pfam" id="PF13628">
    <property type="entry name" value="DUF4142"/>
    <property type="match status" value="2"/>
</dbReference>
<dbReference type="AlphaFoldDB" id="A0A317F7A6"/>
<evidence type="ECO:0000256" key="1">
    <source>
        <dbReference type="SAM" id="MobiDB-lite"/>
    </source>
</evidence>
<evidence type="ECO:0000256" key="2">
    <source>
        <dbReference type="SAM" id="SignalP"/>
    </source>
</evidence>
<reference evidence="5" key="1">
    <citation type="submission" date="2018-05" db="EMBL/GenBank/DDBJ databases">
        <title>Pedobacter paludis sp. nov., isolated from wetland soil.</title>
        <authorList>
            <person name="Zhang Y."/>
        </authorList>
    </citation>
    <scope>NUCLEOTIDE SEQUENCE [LARGE SCALE GENOMIC DNA]</scope>
    <source>
        <strain evidence="5">R-8</strain>
    </source>
</reference>
<evidence type="ECO:0000259" key="3">
    <source>
        <dbReference type="Pfam" id="PF13628"/>
    </source>
</evidence>
<evidence type="ECO:0000313" key="4">
    <source>
        <dbReference type="EMBL" id="PWS33839.1"/>
    </source>
</evidence>
<sequence length="228" mass="25260">MKNYFAFNLFLAVIFCNSIGVTAKEIKNSIISKPLENLNNQDSIPTDAFLNQAMLYGMKAIQTGGLATEKAYNPKLKTIGQQMIDQHSKANQELMELAKTRNIALPMTKPQGGQRPDGRVDSAPDNLRDTSRNQNQGEAGNSGAVNRNNTIGNETIKDHDLTQSVAQLKALSGKEFDLAYVNMTIEDYKRLIDLYESGSKTKDKAVRAFAKKALPSLRQQLTLLTHIK</sequence>
<dbReference type="InterPro" id="IPR012347">
    <property type="entry name" value="Ferritin-like"/>
</dbReference>
<dbReference type="InterPro" id="IPR025419">
    <property type="entry name" value="DUF4142"/>
</dbReference>
<feature type="compositionally biased region" description="Polar residues" evidence="1">
    <location>
        <begin position="132"/>
        <end position="148"/>
    </location>
</feature>
<feature type="signal peptide" evidence="2">
    <location>
        <begin position="1"/>
        <end position="23"/>
    </location>
</feature>
<keyword evidence="5" id="KW-1185">Reference proteome</keyword>